<evidence type="ECO:0000313" key="18">
    <source>
        <dbReference type="Proteomes" id="UP000028945"/>
    </source>
</evidence>
<name>A0A077DD37_9BURK</name>
<evidence type="ECO:0000256" key="9">
    <source>
        <dbReference type="ARBA" id="ARBA00023125"/>
    </source>
</evidence>
<feature type="active site" description="For autocatalytic cleavage activity" evidence="13">
    <location>
        <position position="171"/>
    </location>
</feature>
<feature type="DNA-binding region" description="H-T-H motif" evidence="13">
    <location>
        <begin position="28"/>
        <end position="48"/>
    </location>
</feature>
<dbReference type="PRINTS" id="PR00726">
    <property type="entry name" value="LEXASERPTASE"/>
</dbReference>
<dbReference type="Gene3D" id="2.10.109.10">
    <property type="entry name" value="Umud Fragment, subunit A"/>
    <property type="match status" value="1"/>
</dbReference>
<comment type="function">
    <text evidence="13">Represses a number of genes involved in the response to DNA damage (SOS response), including recA and lexA. In the presence of single-stranded DNA, RecA interacts with LexA causing an autocatalytic cleavage which disrupts the DNA-binding part of LexA, leading to derepression of the SOS regulon and eventually DNA repair.</text>
</comment>
<evidence type="ECO:0000313" key="17">
    <source>
        <dbReference type="EMBL" id="AIL32745.1"/>
    </source>
</evidence>
<dbReference type="EC" id="3.4.21.88" evidence="13"/>
<dbReference type="GO" id="GO:0009432">
    <property type="term" value="P:SOS response"/>
    <property type="evidence" value="ECO:0007669"/>
    <property type="project" value="UniProtKB-UniRule"/>
</dbReference>
<dbReference type="Gene3D" id="1.10.10.10">
    <property type="entry name" value="Winged helix-like DNA-binding domain superfamily/Winged helix DNA-binding domain"/>
    <property type="match status" value="1"/>
</dbReference>
<dbReference type="InterPro" id="IPR036286">
    <property type="entry name" value="LexA/Signal_pep-like_sf"/>
</dbReference>
<dbReference type="HAMAP" id="MF_00015">
    <property type="entry name" value="LexA"/>
    <property type="match status" value="1"/>
</dbReference>
<dbReference type="InterPro" id="IPR039418">
    <property type="entry name" value="LexA-like"/>
</dbReference>
<evidence type="ECO:0000256" key="10">
    <source>
        <dbReference type="ARBA" id="ARBA00023163"/>
    </source>
</evidence>
<dbReference type="GO" id="GO:0006281">
    <property type="term" value="P:DNA repair"/>
    <property type="evidence" value="ECO:0007669"/>
    <property type="project" value="UniProtKB-UniRule"/>
</dbReference>
<evidence type="ECO:0000256" key="7">
    <source>
        <dbReference type="ARBA" id="ARBA00022813"/>
    </source>
</evidence>
<dbReference type="InterPro" id="IPR015927">
    <property type="entry name" value="Peptidase_S24_S26A/B/C"/>
</dbReference>
<feature type="site" description="Cleavage; by autolysis" evidence="13">
    <location>
        <begin position="99"/>
        <end position="100"/>
    </location>
</feature>
<keyword evidence="9 13" id="KW-0238">DNA-binding</keyword>
<dbReference type="Pfam" id="PF01726">
    <property type="entry name" value="LexA_DNA_bind"/>
    <property type="match status" value="1"/>
</dbReference>
<feature type="domain" description="LexA repressor DNA-binding" evidence="16">
    <location>
        <begin position="1"/>
        <end position="65"/>
    </location>
</feature>
<dbReference type="Proteomes" id="UP000028945">
    <property type="component" value="Chromosome"/>
</dbReference>
<evidence type="ECO:0000256" key="8">
    <source>
        <dbReference type="ARBA" id="ARBA00023015"/>
    </source>
</evidence>
<keyword evidence="12 13" id="KW-0742">SOS response</keyword>
<evidence type="ECO:0000259" key="16">
    <source>
        <dbReference type="Pfam" id="PF01726"/>
    </source>
</evidence>
<dbReference type="Pfam" id="PF00717">
    <property type="entry name" value="Peptidase_S24"/>
    <property type="match status" value="1"/>
</dbReference>
<keyword evidence="6 13" id="KW-0378">Hydrolase</keyword>
<dbReference type="OrthoDB" id="9802364at2"/>
<proteinExistence type="inferred from homology"/>
<dbReference type="AlphaFoldDB" id="A0A077DD37"/>
<dbReference type="InterPro" id="IPR006200">
    <property type="entry name" value="LexA"/>
</dbReference>
<dbReference type="GO" id="GO:0045892">
    <property type="term" value="P:negative regulation of DNA-templated transcription"/>
    <property type="evidence" value="ECO:0007669"/>
    <property type="project" value="UniProtKB-UniRule"/>
</dbReference>
<keyword evidence="10 13" id="KW-0804">Transcription</keyword>
<sequence length="216" mass="24287">MIKLTERQSQIYEYILSFLQKYGYPPSRAEIAQEFGFKSSNSAEDHLKALAKKGCIELTHGKSRGIRVIEEAEDSSYLQEKITQITSQILVPLVGRVAAGNPILAIEHIDRQFAIDPKTFDLLPDYFLEVKGDSMKDIGILEGDFLAVKRQSDARNGQVIVARIDEEVTVKRFLRKATHIELLAENPNYAPIIVTPDMPFTIEGLAVGLIRPHSFM</sequence>
<comment type="catalytic activity">
    <reaction evidence="13">
        <text>Hydrolysis of Ala-|-Gly bond in repressor LexA.</text>
        <dbReference type="EC" id="3.4.21.88"/>
    </reaction>
</comment>
<protein>
    <recommendedName>
        <fullName evidence="13">LexA repressor</fullName>
        <ecNumber evidence="13">3.4.21.88</ecNumber>
    </recommendedName>
</protein>
<dbReference type="PANTHER" id="PTHR33516">
    <property type="entry name" value="LEXA REPRESSOR"/>
    <property type="match status" value="1"/>
</dbReference>
<comment type="similarity">
    <text evidence="1 13 14">Belongs to the peptidase S24 family.</text>
</comment>
<dbReference type="FunFam" id="2.10.109.10:FF:000001">
    <property type="entry name" value="LexA repressor"/>
    <property type="match status" value="1"/>
</dbReference>
<feature type="domain" description="Peptidase S24/S26A/S26B/S26C" evidence="15">
    <location>
        <begin position="92"/>
        <end position="206"/>
    </location>
</feature>
<dbReference type="GO" id="GO:0003677">
    <property type="term" value="F:DNA binding"/>
    <property type="evidence" value="ECO:0007669"/>
    <property type="project" value="UniProtKB-UniRule"/>
</dbReference>
<keyword evidence="5 13" id="KW-0227">DNA damage</keyword>
<dbReference type="InterPro" id="IPR036390">
    <property type="entry name" value="WH_DNA-bd_sf"/>
</dbReference>
<feature type="active site" description="For autocatalytic cleavage activity" evidence="13">
    <location>
        <position position="134"/>
    </location>
</feature>
<evidence type="ECO:0000256" key="12">
    <source>
        <dbReference type="ARBA" id="ARBA00023236"/>
    </source>
</evidence>
<dbReference type="SUPFAM" id="SSF51306">
    <property type="entry name" value="LexA/Signal peptidase"/>
    <property type="match status" value="1"/>
</dbReference>
<keyword evidence="8 13" id="KW-0805">Transcription regulation</keyword>
<evidence type="ECO:0000259" key="15">
    <source>
        <dbReference type="Pfam" id="PF00717"/>
    </source>
</evidence>
<evidence type="ECO:0000256" key="13">
    <source>
        <dbReference type="HAMAP-Rule" id="MF_00015"/>
    </source>
</evidence>
<dbReference type="HOGENOM" id="CLU_066192_45_3_4"/>
<dbReference type="GO" id="GO:0006260">
    <property type="term" value="P:DNA replication"/>
    <property type="evidence" value="ECO:0007669"/>
    <property type="project" value="UniProtKB-UniRule"/>
</dbReference>
<keyword evidence="3 13" id="KW-0678">Repressor</keyword>
<dbReference type="eggNOG" id="COG1974">
    <property type="taxonomic scope" value="Bacteria"/>
</dbReference>
<evidence type="ECO:0000256" key="4">
    <source>
        <dbReference type="ARBA" id="ARBA00022705"/>
    </source>
</evidence>
<dbReference type="InterPro" id="IPR006199">
    <property type="entry name" value="LexA_DNA-bd_dom"/>
</dbReference>
<dbReference type="InterPro" id="IPR006197">
    <property type="entry name" value="Peptidase_S24_LexA"/>
</dbReference>
<dbReference type="FunFam" id="1.10.10.10:FF:000009">
    <property type="entry name" value="LexA repressor"/>
    <property type="match status" value="1"/>
</dbReference>
<dbReference type="STRING" id="1072685.IX83_04975"/>
<accession>A0A077DD37</accession>
<dbReference type="EMBL" id="CP009238">
    <property type="protein sequence ID" value="AIL32745.1"/>
    <property type="molecule type" value="Genomic_DNA"/>
</dbReference>
<evidence type="ECO:0000256" key="3">
    <source>
        <dbReference type="ARBA" id="ARBA00022491"/>
    </source>
</evidence>
<dbReference type="NCBIfam" id="TIGR00498">
    <property type="entry name" value="lexA"/>
    <property type="match status" value="1"/>
</dbReference>
<evidence type="ECO:0000256" key="2">
    <source>
        <dbReference type="ARBA" id="ARBA00011738"/>
    </source>
</evidence>
<dbReference type="PANTHER" id="PTHR33516:SF2">
    <property type="entry name" value="LEXA REPRESSOR-RELATED"/>
    <property type="match status" value="1"/>
</dbReference>
<evidence type="ECO:0000256" key="11">
    <source>
        <dbReference type="ARBA" id="ARBA00023204"/>
    </source>
</evidence>
<evidence type="ECO:0000256" key="14">
    <source>
        <dbReference type="RuleBase" id="RU003991"/>
    </source>
</evidence>
<dbReference type="InterPro" id="IPR050077">
    <property type="entry name" value="LexA_repressor"/>
</dbReference>
<organism evidence="17 18">
    <name type="scientific">Basilea psittacipulmonis DSM 24701</name>
    <dbReference type="NCBI Taxonomy" id="1072685"/>
    <lineage>
        <taxon>Bacteria</taxon>
        <taxon>Pseudomonadati</taxon>
        <taxon>Pseudomonadota</taxon>
        <taxon>Betaproteobacteria</taxon>
        <taxon>Burkholderiales</taxon>
        <taxon>Alcaligenaceae</taxon>
        <taxon>Basilea</taxon>
    </lineage>
</organism>
<dbReference type="CDD" id="cd06529">
    <property type="entry name" value="S24_LexA-like"/>
    <property type="match status" value="1"/>
</dbReference>
<keyword evidence="11 13" id="KW-0234">DNA repair</keyword>
<evidence type="ECO:0000256" key="1">
    <source>
        <dbReference type="ARBA" id="ARBA00007484"/>
    </source>
</evidence>
<keyword evidence="4 13" id="KW-0235">DNA replication</keyword>
<comment type="subunit">
    <text evidence="2 13">Homodimer.</text>
</comment>
<evidence type="ECO:0000256" key="6">
    <source>
        <dbReference type="ARBA" id="ARBA00022801"/>
    </source>
</evidence>
<dbReference type="KEGG" id="bpsi:IX83_04975"/>
<dbReference type="RefSeq" id="WP_038499797.1">
    <property type="nucleotide sequence ID" value="NZ_AFWK01000045.1"/>
</dbReference>
<dbReference type="GO" id="GO:0004252">
    <property type="term" value="F:serine-type endopeptidase activity"/>
    <property type="evidence" value="ECO:0007669"/>
    <property type="project" value="UniProtKB-UniRule"/>
</dbReference>
<dbReference type="GO" id="GO:0006508">
    <property type="term" value="P:proteolysis"/>
    <property type="evidence" value="ECO:0007669"/>
    <property type="project" value="InterPro"/>
</dbReference>
<dbReference type="SUPFAM" id="SSF46785">
    <property type="entry name" value="Winged helix' DNA-binding domain"/>
    <property type="match status" value="1"/>
</dbReference>
<keyword evidence="18" id="KW-1185">Reference proteome</keyword>
<keyword evidence="7 13" id="KW-0068">Autocatalytic cleavage</keyword>
<evidence type="ECO:0000256" key="5">
    <source>
        <dbReference type="ARBA" id="ARBA00022763"/>
    </source>
</evidence>
<reference evidence="17 18" key="1">
    <citation type="journal article" date="2014" name="BMC Genomics">
        <title>A genomic perspective on a new bacterial genus and species from the Alcaligenaceae family, Basilea psittacipulmonis.</title>
        <authorList>
            <person name="Whiteson K.L."/>
            <person name="Hernandez D."/>
            <person name="Lazarevic V."/>
            <person name="Gaia N."/>
            <person name="Farinelli L."/>
            <person name="Francois P."/>
            <person name="Pilo P."/>
            <person name="Frey J."/>
            <person name="Schrenzel J."/>
        </authorList>
    </citation>
    <scope>NUCLEOTIDE SEQUENCE [LARGE SCALE GENOMIC DNA]</scope>
    <source>
        <strain evidence="17 18">DSM 24701</strain>
    </source>
</reference>
<gene>
    <name evidence="13" type="primary">lexA</name>
    <name evidence="17" type="ORF">IX83_04975</name>
</gene>
<dbReference type="InterPro" id="IPR036388">
    <property type="entry name" value="WH-like_DNA-bd_sf"/>
</dbReference>